<organism evidence="1 2">
    <name type="scientific">Linderina macrospora</name>
    <dbReference type="NCBI Taxonomy" id="4868"/>
    <lineage>
        <taxon>Eukaryota</taxon>
        <taxon>Fungi</taxon>
        <taxon>Fungi incertae sedis</taxon>
        <taxon>Zoopagomycota</taxon>
        <taxon>Kickxellomycotina</taxon>
        <taxon>Kickxellomycetes</taxon>
        <taxon>Kickxellales</taxon>
        <taxon>Kickxellaceae</taxon>
        <taxon>Linderina</taxon>
    </lineage>
</organism>
<proteinExistence type="predicted"/>
<keyword evidence="2" id="KW-1185">Reference proteome</keyword>
<name>A0ACC1J3S7_9FUNG</name>
<dbReference type="EMBL" id="JANBPW010003915">
    <property type="protein sequence ID" value="KAJ1936346.1"/>
    <property type="molecule type" value="Genomic_DNA"/>
</dbReference>
<dbReference type="Proteomes" id="UP001150603">
    <property type="component" value="Unassembled WGS sequence"/>
</dbReference>
<accession>A0ACC1J3S7</accession>
<sequence length="399" mass="45916">MSDNEQTSAGPTPASNVHGKTWEEIEKDLNKLPFFMRDLGTDDDEEENPAIEALKTLAYDGPPEEIAENFKSQGNDCFRARQYKDALDFYTKGLAPEHYNIDLKVSLLTNRAATNLQLENYGKVIHDCAEALRLRPKTTKALFRSAKACLALGKYEEALECCKWGLGIDEKSRELATLQTQVEKVKTEHDRKVKEKEERERKLAEKRQKLKQAIEIRKLQFDTTKKLKPQDSDDEDDEDAKKKKPEPYVWENDSDRQVSLDEESGHLLWPVFFLYPEYKESDFVQDFDEALTIGEMLGEVLAQSPPWDAEHKYTIDKVDTYFLHRPIGGFDEDERLVKVGMGTRLGTVIGHQKYVIRDGIPNFVVLPRGAKFTDKFIDRYRKLRAQQEAARTTTKTPAM</sequence>
<gene>
    <name evidence="1" type="primary">CNS1</name>
    <name evidence="1" type="ORF">FBU59_005083</name>
</gene>
<evidence type="ECO:0000313" key="1">
    <source>
        <dbReference type="EMBL" id="KAJ1936346.1"/>
    </source>
</evidence>
<protein>
    <submittedName>
        <fullName evidence="1">HSP70/90 co-chaperone</fullName>
    </submittedName>
</protein>
<reference evidence="1" key="1">
    <citation type="submission" date="2022-07" db="EMBL/GenBank/DDBJ databases">
        <title>Phylogenomic reconstructions and comparative analyses of Kickxellomycotina fungi.</title>
        <authorList>
            <person name="Reynolds N.K."/>
            <person name="Stajich J.E."/>
            <person name="Barry K."/>
            <person name="Grigoriev I.V."/>
            <person name="Crous P."/>
            <person name="Smith M.E."/>
        </authorList>
    </citation>
    <scope>NUCLEOTIDE SEQUENCE</scope>
    <source>
        <strain evidence="1">NRRL 5244</strain>
    </source>
</reference>
<evidence type="ECO:0000313" key="2">
    <source>
        <dbReference type="Proteomes" id="UP001150603"/>
    </source>
</evidence>
<comment type="caution">
    <text evidence="1">The sequence shown here is derived from an EMBL/GenBank/DDBJ whole genome shotgun (WGS) entry which is preliminary data.</text>
</comment>